<sequence length="197" mass="22049">MSAHRPHTLAHHTSSLQIPVLRGIRVMGRSFVASFCHRKAFSRVCKKRHLHSTARHMNGPGKVRTRRSCVAVSEADGWTQLPVSLLAFFVGKEPAPQCTPRTLQRMHGRPLGRTQNKMGARRTAPAITDEKDQRLETSENFRNTFCSQIFRSPSSSKTIAQTAPPGSGQRLALADLVRNRMRWGRRILDGADSVECN</sequence>
<reference evidence="1" key="2">
    <citation type="journal article" date="2022" name="New Phytol.">
        <title>Evolutionary transition to the ectomycorrhizal habit in the genomes of a hyperdiverse lineage of mushroom-forming fungi.</title>
        <authorList>
            <person name="Looney B."/>
            <person name="Miyauchi S."/>
            <person name="Morin E."/>
            <person name="Drula E."/>
            <person name="Courty P.E."/>
            <person name="Kohler A."/>
            <person name="Kuo A."/>
            <person name="LaButti K."/>
            <person name="Pangilinan J."/>
            <person name="Lipzen A."/>
            <person name="Riley R."/>
            <person name="Andreopoulos W."/>
            <person name="He G."/>
            <person name="Johnson J."/>
            <person name="Nolan M."/>
            <person name="Tritt A."/>
            <person name="Barry K.W."/>
            <person name="Grigoriev I.V."/>
            <person name="Nagy L.G."/>
            <person name="Hibbett D."/>
            <person name="Henrissat B."/>
            <person name="Matheny P.B."/>
            <person name="Labbe J."/>
            <person name="Martin F.M."/>
        </authorList>
    </citation>
    <scope>NUCLEOTIDE SEQUENCE</scope>
    <source>
        <strain evidence="1">FP105234-sp</strain>
    </source>
</reference>
<gene>
    <name evidence="1" type="ORF">FA95DRAFT_1038293</name>
</gene>
<keyword evidence="2" id="KW-1185">Reference proteome</keyword>
<dbReference type="EMBL" id="MU275886">
    <property type="protein sequence ID" value="KAI0048458.1"/>
    <property type="molecule type" value="Genomic_DNA"/>
</dbReference>
<comment type="caution">
    <text evidence="1">The sequence shown here is derived from an EMBL/GenBank/DDBJ whole genome shotgun (WGS) entry which is preliminary data.</text>
</comment>
<evidence type="ECO:0000313" key="2">
    <source>
        <dbReference type="Proteomes" id="UP000814033"/>
    </source>
</evidence>
<dbReference type="Proteomes" id="UP000814033">
    <property type="component" value="Unassembled WGS sequence"/>
</dbReference>
<name>A0ACB8RY44_9AGAM</name>
<evidence type="ECO:0000313" key="1">
    <source>
        <dbReference type="EMBL" id="KAI0048458.1"/>
    </source>
</evidence>
<protein>
    <submittedName>
        <fullName evidence="1">Uncharacterized protein</fullName>
    </submittedName>
</protein>
<reference evidence="1" key="1">
    <citation type="submission" date="2021-02" db="EMBL/GenBank/DDBJ databases">
        <authorList>
            <consortium name="DOE Joint Genome Institute"/>
            <person name="Ahrendt S."/>
            <person name="Looney B.P."/>
            <person name="Miyauchi S."/>
            <person name="Morin E."/>
            <person name="Drula E."/>
            <person name="Courty P.E."/>
            <person name="Chicoki N."/>
            <person name="Fauchery L."/>
            <person name="Kohler A."/>
            <person name="Kuo A."/>
            <person name="Labutti K."/>
            <person name="Pangilinan J."/>
            <person name="Lipzen A."/>
            <person name="Riley R."/>
            <person name="Andreopoulos W."/>
            <person name="He G."/>
            <person name="Johnson J."/>
            <person name="Barry K.W."/>
            <person name="Grigoriev I.V."/>
            <person name="Nagy L."/>
            <person name="Hibbett D."/>
            <person name="Henrissat B."/>
            <person name="Matheny P.B."/>
            <person name="Labbe J."/>
            <person name="Martin F."/>
        </authorList>
    </citation>
    <scope>NUCLEOTIDE SEQUENCE</scope>
    <source>
        <strain evidence="1">FP105234-sp</strain>
    </source>
</reference>
<proteinExistence type="predicted"/>
<organism evidence="1 2">
    <name type="scientific">Auriscalpium vulgare</name>
    <dbReference type="NCBI Taxonomy" id="40419"/>
    <lineage>
        <taxon>Eukaryota</taxon>
        <taxon>Fungi</taxon>
        <taxon>Dikarya</taxon>
        <taxon>Basidiomycota</taxon>
        <taxon>Agaricomycotina</taxon>
        <taxon>Agaricomycetes</taxon>
        <taxon>Russulales</taxon>
        <taxon>Auriscalpiaceae</taxon>
        <taxon>Auriscalpium</taxon>
    </lineage>
</organism>
<accession>A0ACB8RY44</accession>